<protein>
    <submittedName>
        <fullName evidence="1">Unnamed protein product</fullName>
    </submittedName>
</protein>
<proteinExistence type="predicted"/>
<comment type="caution">
    <text evidence="1">The sequence shown here is derived from an EMBL/GenBank/DDBJ whole genome shotgun (WGS) entry which is preliminary data.</text>
</comment>
<keyword evidence="2" id="KW-1185">Reference proteome</keyword>
<evidence type="ECO:0000313" key="1">
    <source>
        <dbReference type="EMBL" id="GMF41778.1"/>
    </source>
</evidence>
<accession>A0A9W6XN25</accession>
<organism evidence="1 2">
    <name type="scientific">Phytophthora fragariaefolia</name>
    <dbReference type="NCBI Taxonomy" id="1490495"/>
    <lineage>
        <taxon>Eukaryota</taxon>
        <taxon>Sar</taxon>
        <taxon>Stramenopiles</taxon>
        <taxon>Oomycota</taxon>
        <taxon>Peronosporomycetes</taxon>
        <taxon>Peronosporales</taxon>
        <taxon>Peronosporaceae</taxon>
        <taxon>Phytophthora</taxon>
    </lineage>
</organism>
<dbReference type="AlphaFoldDB" id="A0A9W6XN25"/>
<dbReference type="EMBL" id="BSXT01001376">
    <property type="protein sequence ID" value="GMF41778.1"/>
    <property type="molecule type" value="Genomic_DNA"/>
</dbReference>
<sequence length="73" mass="8130">MSSVKNVDNGVTAPRTAGDFHERRCQDWKAFQEVKKLVRQAVLSDLPNHVREAILNGATPNGEVDSEVAQFNH</sequence>
<name>A0A9W6XN25_9STRA</name>
<evidence type="ECO:0000313" key="2">
    <source>
        <dbReference type="Proteomes" id="UP001165121"/>
    </source>
</evidence>
<dbReference type="Proteomes" id="UP001165121">
    <property type="component" value="Unassembled WGS sequence"/>
</dbReference>
<reference evidence="1" key="1">
    <citation type="submission" date="2023-04" db="EMBL/GenBank/DDBJ databases">
        <title>Phytophthora fragariaefolia NBRC 109709.</title>
        <authorList>
            <person name="Ichikawa N."/>
            <person name="Sato H."/>
            <person name="Tonouchi N."/>
        </authorList>
    </citation>
    <scope>NUCLEOTIDE SEQUENCE</scope>
    <source>
        <strain evidence="1">NBRC 109709</strain>
    </source>
</reference>
<gene>
    <name evidence="1" type="ORF">Pfra01_001336500</name>
</gene>